<evidence type="ECO:0000259" key="3">
    <source>
        <dbReference type="SMART" id="SM00223"/>
    </source>
</evidence>
<evidence type="ECO:0000256" key="2">
    <source>
        <dbReference type="ARBA" id="ARBA00023157"/>
    </source>
</evidence>
<dbReference type="Pfam" id="PF14295">
    <property type="entry name" value="PAN_4"/>
    <property type="match status" value="1"/>
</dbReference>
<accession>A0A915HP71</accession>
<dbReference type="Gene3D" id="3.50.4.10">
    <property type="entry name" value="Hepatocyte Growth Factor"/>
    <property type="match status" value="1"/>
</dbReference>
<dbReference type="InterPro" id="IPR003609">
    <property type="entry name" value="Pan_app"/>
</dbReference>
<dbReference type="InterPro" id="IPR000177">
    <property type="entry name" value="Apple"/>
</dbReference>
<proteinExistence type="predicted"/>
<reference evidence="5" key="1">
    <citation type="submission" date="2022-11" db="UniProtKB">
        <authorList>
            <consortium name="WormBaseParasite"/>
        </authorList>
    </citation>
    <scope>IDENTIFICATION</scope>
</reference>
<keyword evidence="1" id="KW-0677">Repeat</keyword>
<keyword evidence="2" id="KW-1015">Disulfide bond</keyword>
<feature type="domain" description="Apple" evidence="3">
    <location>
        <begin position="23"/>
        <end position="97"/>
    </location>
</feature>
<dbReference type="SUPFAM" id="SSF57414">
    <property type="entry name" value="Hairpin loop containing domain-like"/>
    <property type="match status" value="1"/>
</dbReference>
<protein>
    <submittedName>
        <fullName evidence="5">Apple domain-containing protein</fullName>
    </submittedName>
</protein>
<dbReference type="WBParaSite" id="nRc.2.0.1.t03152-RA">
    <property type="protein sequence ID" value="nRc.2.0.1.t03152-RA"/>
    <property type="gene ID" value="nRc.2.0.1.g03152"/>
</dbReference>
<evidence type="ECO:0000313" key="4">
    <source>
        <dbReference type="Proteomes" id="UP000887565"/>
    </source>
</evidence>
<evidence type="ECO:0000313" key="5">
    <source>
        <dbReference type="WBParaSite" id="nRc.2.0.1.t03152-RA"/>
    </source>
</evidence>
<keyword evidence="4" id="KW-1185">Reference proteome</keyword>
<dbReference type="CDD" id="cd01100">
    <property type="entry name" value="APPLE_Factor_XI_like"/>
    <property type="match status" value="1"/>
</dbReference>
<sequence length="99" mass="11305">MNGREKFTFPTLINDVYGRLSSHDDIQSDCDYQGMDVSNEIIDSVEICKDKCSNDILCTHFTWVPNWKGRQSMCFLKYAATKDEATENLKIHSGMECGL</sequence>
<evidence type="ECO:0000256" key="1">
    <source>
        <dbReference type="ARBA" id="ARBA00022737"/>
    </source>
</evidence>
<dbReference type="Proteomes" id="UP000887565">
    <property type="component" value="Unplaced"/>
</dbReference>
<dbReference type="GO" id="GO:0005576">
    <property type="term" value="C:extracellular region"/>
    <property type="evidence" value="ECO:0007669"/>
    <property type="project" value="InterPro"/>
</dbReference>
<dbReference type="AlphaFoldDB" id="A0A915HP71"/>
<organism evidence="4 5">
    <name type="scientific">Romanomermis culicivorax</name>
    <name type="common">Nematode worm</name>
    <dbReference type="NCBI Taxonomy" id="13658"/>
    <lineage>
        <taxon>Eukaryota</taxon>
        <taxon>Metazoa</taxon>
        <taxon>Ecdysozoa</taxon>
        <taxon>Nematoda</taxon>
        <taxon>Enoplea</taxon>
        <taxon>Dorylaimia</taxon>
        <taxon>Mermithida</taxon>
        <taxon>Mermithoidea</taxon>
        <taxon>Mermithidae</taxon>
        <taxon>Romanomermis</taxon>
    </lineage>
</organism>
<name>A0A915HP71_ROMCU</name>
<dbReference type="SMART" id="SM00223">
    <property type="entry name" value="APPLE"/>
    <property type="match status" value="1"/>
</dbReference>
<dbReference type="GO" id="GO:0006508">
    <property type="term" value="P:proteolysis"/>
    <property type="evidence" value="ECO:0007669"/>
    <property type="project" value="InterPro"/>
</dbReference>